<reference evidence="2 3" key="1">
    <citation type="journal article" date="2024" name="IMA Fungus">
        <title>IMA Genome - F19 : A genome assembly and annotation guide to empower mycologists, including annotated draft genome sequences of Ceratocystis pirilliformis, Diaporthe australafricana, Fusarium ophioides, Paecilomyces lecythidis, and Sporothrix stenoceras.</title>
        <authorList>
            <person name="Aylward J."/>
            <person name="Wilson A.M."/>
            <person name="Visagie C.M."/>
            <person name="Spraker J."/>
            <person name="Barnes I."/>
            <person name="Buitendag C."/>
            <person name="Ceriani C."/>
            <person name="Del Mar Angel L."/>
            <person name="du Plessis D."/>
            <person name="Fuchs T."/>
            <person name="Gasser K."/>
            <person name="Kramer D."/>
            <person name="Li W."/>
            <person name="Munsamy K."/>
            <person name="Piso A."/>
            <person name="Price J.L."/>
            <person name="Sonnekus B."/>
            <person name="Thomas C."/>
            <person name="van der Nest A."/>
            <person name="van Dijk A."/>
            <person name="van Heerden A."/>
            <person name="van Vuuren N."/>
            <person name="Yilmaz N."/>
            <person name="Duong T.A."/>
            <person name="van der Merwe N.A."/>
            <person name="Wingfield M.J."/>
            <person name="Wingfield B.D."/>
        </authorList>
    </citation>
    <scope>NUCLEOTIDE SEQUENCE [LARGE SCALE GENOMIC DNA]</scope>
    <source>
        <strain evidence="2 3">CMW 5346</strain>
    </source>
</reference>
<dbReference type="Proteomes" id="UP001583186">
    <property type="component" value="Unassembled WGS sequence"/>
</dbReference>
<protein>
    <submittedName>
        <fullName evidence="2">Uncharacterized protein</fullName>
    </submittedName>
</protein>
<gene>
    <name evidence="2" type="ORF">Sste5346_005121</name>
</gene>
<keyword evidence="3" id="KW-1185">Reference proteome</keyword>
<sequence length="167" mass="17376">MLAPAAAAATIVAASPAADAQPVAMAEAPPSPDRNAWTTNQIAIMAVSVVSAGVAAVSAGVQVSGRALVASREPAAAAAALQSYMELVERCRVPVTQDIIDRFKKDLDTSKFEKELMKDTVPSTVNGGEADKLKQEMVSHYNGLETEIQRLEDIIALVQAQSGGTAN</sequence>
<evidence type="ECO:0000256" key="1">
    <source>
        <dbReference type="SAM" id="Coils"/>
    </source>
</evidence>
<dbReference type="EMBL" id="JAWCUI010000026">
    <property type="protein sequence ID" value="KAL1895651.1"/>
    <property type="molecule type" value="Genomic_DNA"/>
</dbReference>
<proteinExistence type="predicted"/>
<evidence type="ECO:0000313" key="2">
    <source>
        <dbReference type="EMBL" id="KAL1895651.1"/>
    </source>
</evidence>
<comment type="caution">
    <text evidence="2">The sequence shown here is derived from an EMBL/GenBank/DDBJ whole genome shotgun (WGS) entry which is preliminary data.</text>
</comment>
<keyword evidence="1" id="KW-0175">Coiled coil</keyword>
<evidence type="ECO:0000313" key="3">
    <source>
        <dbReference type="Proteomes" id="UP001583186"/>
    </source>
</evidence>
<accession>A0ABR3Z4U5</accession>
<feature type="coiled-coil region" evidence="1">
    <location>
        <begin position="134"/>
        <end position="161"/>
    </location>
</feature>
<organism evidence="2 3">
    <name type="scientific">Sporothrix stenoceras</name>
    <dbReference type="NCBI Taxonomy" id="5173"/>
    <lineage>
        <taxon>Eukaryota</taxon>
        <taxon>Fungi</taxon>
        <taxon>Dikarya</taxon>
        <taxon>Ascomycota</taxon>
        <taxon>Pezizomycotina</taxon>
        <taxon>Sordariomycetes</taxon>
        <taxon>Sordariomycetidae</taxon>
        <taxon>Ophiostomatales</taxon>
        <taxon>Ophiostomataceae</taxon>
        <taxon>Sporothrix</taxon>
    </lineage>
</organism>
<name>A0ABR3Z4U5_9PEZI</name>